<dbReference type="GO" id="GO:0008616">
    <property type="term" value="P:tRNA queuosine(34) biosynthetic process"/>
    <property type="evidence" value="ECO:0007669"/>
    <property type="project" value="UniProtKB-KW"/>
</dbReference>
<keyword evidence="3" id="KW-0819">tRNA processing</keyword>
<feature type="domain" description="4Fe-4S ferredoxin-type" evidence="9">
    <location>
        <begin position="203"/>
        <end position="235"/>
    </location>
</feature>
<evidence type="ECO:0000256" key="8">
    <source>
        <dbReference type="ARBA" id="ARBA00023014"/>
    </source>
</evidence>
<evidence type="ECO:0000256" key="4">
    <source>
        <dbReference type="ARBA" id="ARBA00022723"/>
    </source>
</evidence>
<evidence type="ECO:0000313" key="10">
    <source>
        <dbReference type="EMBL" id="KAB8038681.1"/>
    </source>
</evidence>
<dbReference type="EMBL" id="WFLM01000003">
    <property type="protein sequence ID" value="KAB8038681.1"/>
    <property type="molecule type" value="Genomic_DNA"/>
</dbReference>
<keyword evidence="8" id="KW-0411">Iron-sulfur</keyword>
<dbReference type="AlphaFoldDB" id="A0A6N6VSP7"/>
<name>A0A6N6VSP7_9BACT</name>
<dbReference type="GO" id="GO:0052693">
    <property type="term" value="F:epoxyqueuosine reductase activity"/>
    <property type="evidence" value="ECO:0007669"/>
    <property type="project" value="UniProtKB-EC"/>
</dbReference>
<evidence type="ECO:0000256" key="1">
    <source>
        <dbReference type="ARBA" id="ARBA00022485"/>
    </source>
</evidence>
<dbReference type="Gene3D" id="3.30.70.20">
    <property type="match status" value="1"/>
</dbReference>
<accession>A0A6N6VSP7</accession>
<dbReference type="Proteomes" id="UP000437748">
    <property type="component" value="Unassembled WGS sequence"/>
</dbReference>
<keyword evidence="2" id="KW-0963">Cytoplasm</keyword>
<sequence>MKLKNEITDLLKQNGAFASAVFSFEKNHSKILEKDIPAFKLWLSENAHAEMSFLENNFEARANPNLILPNVKNAIIILFPYATGHRTRNSKYKNLNKHDNFINEESIISKKLISRYVYGKDYHKTLKNNLNKIAKNLQNYLNNQFQYRAVVDSIPFFDRAHAREAFLGFIGKNTMLIRPGMGSFFFIATLLTDLPLEEIIELNQNKINPIGNLDCGECRKCLDACPTNAFKKPYFLDANRCLSYLSIEHRDIVPNEFISHFKNTIYGCDICQEVCPYNIVTTDFSILKEFSEYHKPFLSLNVKEIALMDITQYEKWFGGTAATRAKFQGLVRNALYHLYATKTDGLNDILDNLASSNNELILKTIKQLKELLNK</sequence>
<evidence type="ECO:0000313" key="11">
    <source>
        <dbReference type="Proteomes" id="UP000437748"/>
    </source>
</evidence>
<keyword evidence="6 10" id="KW-0560">Oxidoreductase</keyword>
<keyword evidence="11" id="KW-1185">Reference proteome</keyword>
<dbReference type="GO" id="GO:0046872">
    <property type="term" value="F:metal ion binding"/>
    <property type="evidence" value="ECO:0007669"/>
    <property type="project" value="UniProtKB-KW"/>
</dbReference>
<dbReference type="GO" id="GO:0051539">
    <property type="term" value="F:4 iron, 4 sulfur cluster binding"/>
    <property type="evidence" value="ECO:0007669"/>
    <property type="project" value="UniProtKB-KW"/>
</dbReference>
<evidence type="ECO:0000256" key="2">
    <source>
        <dbReference type="ARBA" id="ARBA00022490"/>
    </source>
</evidence>
<organism evidence="10 11">
    <name type="scientific">Silvanigrella paludirubra</name>
    <dbReference type="NCBI Taxonomy" id="2499159"/>
    <lineage>
        <taxon>Bacteria</taxon>
        <taxon>Pseudomonadati</taxon>
        <taxon>Bdellovibrionota</taxon>
        <taxon>Oligoflexia</taxon>
        <taxon>Silvanigrellales</taxon>
        <taxon>Silvanigrellaceae</taxon>
        <taxon>Silvanigrella</taxon>
    </lineage>
</organism>
<reference evidence="10 11" key="1">
    <citation type="submission" date="2019-10" db="EMBL/GenBank/DDBJ databases">
        <title>New species of Slilvanegrellaceae.</title>
        <authorList>
            <person name="Pitt A."/>
            <person name="Hahn M.W."/>
        </authorList>
    </citation>
    <scope>NUCLEOTIDE SEQUENCE [LARGE SCALE GENOMIC DNA]</scope>
    <source>
        <strain evidence="10 11">SP-Ram-0.45-NSY-1</strain>
    </source>
</reference>
<evidence type="ECO:0000256" key="3">
    <source>
        <dbReference type="ARBA" id="ARBA00022694"/>
    </source>
</evidence>
<protein>
    <submittedName>
        <fullName evidence="10">tRNA epoxyqueuosine(34) reductase QueG</fullName>
        <ecNumber evidence="10">1.17.99.6</ecNumber>
    </submittedName>
</protein>
<dbReference type="InterPro" id="IPR017896">
    <property type="entry name" value="4Fe4S_Fe-S-bd"/>
</dbReference>
<proteinExistence type="predicted"/>
<dbReference type="Pfam" id="PF08331">
    <property type="entry name" value="QueG_DUF1730"/>
    <property type="match status" value="1"/>
</dbReference>
<dbReference type="Pfam" id="PF13484">
    <property type="entry name" value="Fer4_16"/>
    <property type="match status" value="1"/>
</dbReference>
<keyword evidence="4" id="KW-0479">Metal-binding</keyword>
<dbReference type="PANTHER" id="PTHR30002">
    <property type="entry name" value="EPOXYQUEUOSINE REDUCTASE"/>
    <property type="match status" value="1"/>
</dbReference>
<evidence type="ECO:0000256" key="7">
    <source>
        <dbReference type="ARBA" id="ARBA00023004"/>
    </source>
</evidence>
<dbReference type="NCBIfam" id="TIGR00276">
    <property type="entry name" value="tRNA epoxyqueuosine(34) reductase QueG"/>
    <property type="match status" value="1"/>
</dbReference>
<dbReference type="PROSITE" id="PS00198">
    <property type="entry name" value="4FE4S_FER_1"/>
    <property type="match status" value="1"/>
</dbReference>
<dbReference type="InterPro" id="IPR013542">
    <property type="entry name" value="QueG_DUF1730"/>
</dbReference>
<gene>
    <name evidence="10" type="primary">queG</name>
    <name evidence="10" type="ORF">GCL60_07405</name>
</gene>
<keyword evidence="1" id="KW-0004">4Fe-4S</keyword>
<keyword evidence="7" id="KW-0408">Iron</keyword>
<dbReference type="OrthoDB" id="5288768at2"/>
<dbReference type="EC" id="1.17.99.6" evidence="10"/>
<comment type="caution">
    <text evidence="10">The sequence shown here is derived from an EMBL/GenBank/DDBJ whole genome shotgun (WGS) entry which is preliminary data.</text>
</comment>
<evidence type="ECO:0000259" key="9">
    <source>
        <dbReference type="PROSITE" id="PS51379"/>
    </source>
</evidence>
<evidence type="ECO:0000256" key="6">
    <source>
        <dbReference type="ARBA" id="ARBA00023002"/>
    </source>
</evidence>
<evidence type="ECO:0000256" key="5">
    <source>
        <dbReference type="ARBA" id="ARBA00022785"/>
    </source>
</evidence>
<dbReference type="RefSeq" id="WP_153419902.1">
    <property type="nucleotide sequence ID" value="NZ_WFLM01000003.1"/>
</dbReference>
<dbReference type="PANTHER" id="PTHR30002:SF4">
    <property type="entry name" value="EPOXYQUEUOSINE REDUCTASE"/>
    <property type="match status" value="1"/>
</dbReference>
<dbReference type="InterPro" id="IPR004453">
    <property type="entry name" value="QueG"/>
</dbReference>
<keyword evidence="5" id="KW-0671">Queuosine biosynthesis</keyword>
<dbReference type="InterPro" id="IPR017900">
    <property type="entry name" value="4Fe4S_Fe_S_CS"/>
</dbReference>
<dbReference type="PROSITE" id="PS51379">
    <property type="entry name" value="4FE4S_FER_2"/>
    <property type="match status" value="1"/>
</dbReference>
<dbReference type="SUPFAM" id="SSF46548">
    <property type="entry name" value="alpha-helical ferredoxin"/>
    <property type="match status" value="1"/>
</dbReference>